<dbReference type="Pfam" id="PF00453">
    <property type="entry name" value="Ribosomal_L20"/>
    <property type="match status" value="1"/>
</dbReference>
<dbReference type="FunFam" id="1.10.1900.20:FF:000001">
    <property type="entry name" value="50S ribosomal protein L20"/>
    <property type="match status" value="1"/>
</dbReference>
<protein>
    <recommendedName>
        <fullName evidence="12">Large ribosomal subunit protein bL20c</fullName>
    </recommendedName>
    <alternativeName>
        <fullName evidence="13">50S ribosomal protein L20, chloroplastic</fullName>
    </alternativeName>
</protein>
<dbReference type="HAMAP" id="MF_00382">
    <property type="entry name" value="Ribosomal_bL20"/>
    <property type="match status" value="1"/>
</dbReference>
<dbReference type="InterPro" id="IPR032675">
    <property type="entry name" value="LRR_dom_sf"/>
</dbReference>
<name>A0AAN7KWV6_TRANT</name>
<evidence type="ECO:0000256" key="14">
    <source>
        <dbReference type="RuleBase" id="RU000561"/>
    </source>
</evidence>
<organism evidence="17 18">
    <name type="scientific">Trapa natans</name>
    <name type="common">Water chestnut</name>
    <dbReference type="NCBI Taxonomy" id="22666"/>
    <lineage>
        <taxon>Eukaryota</taxon>
        <taxon>Viridiplantae</taxon>
        <taxon>Streptophyta</taxon>
        <taxon>Embryophyta</taxon>
        <taxon>Tracheophyta</taxon>
        <taxon>Spermatophyta</taxon>
        <taxon>Magnoliopsida</taxon>
        <taxon>eudicotyledons</taxon>
        <taxon>Gunneridae</taxon>
        <taxon>Pentapetalae</taxon>
        <taxon>rosids</taxon>
        <taxon>malvids</taxon>
        <taxon>Myrtales</taxon>
        <taxon>Lythraceae</taxon>
        <taxon>Trapa</taxon>
    </lineage>
</organism>
<evidence type="ECO:0000256" key="11">
    <source>
        <dbReference type="ARBA" id="ARBA00023274"/>
    </source>
</evidence>
<feature type="transmembrane region" description="Helical" evidence="15">
    <location>
        <begin position="407"/>
        <end position="429"/>
    </location>
</feature>
<accession>A0AAN7KWV6</accession>
<dbReference type="Pfam" id="PF12819">
    <property type="entry name" value="Malectin_like"/>
    <property type="match status" value="1"/>
</dbReference>
<dbReference type="PANTHER" id="PTHR45631:SF143">
    <property type="entry name" value="LEUCINE-RICH REPEAT PROTEIN KINASE"/>
    <property type="match status" value="1"/>
</dbReference>
<dbReference type="GO" id="GO:0016020">
    <property type="term" value="C:membrane"/>
    <property type="evidence" value="ECO:0007669"/>
    <property type="project" value="UniProtKB-SubCell"/>
</dbReference>
<keyword evidence="7" id="KW-0694">RNA-binding</keyword>
<keyword evidence="8 14" id="KW-0689">Ribosomal protein</keyword>
<keyword evidence="11 14" id="KW-0687">Ribonucleoprotein</keyword>
<dbReference type="NCBIfam" id="TIGR01032">
    <property type="entry name" value="rplT_bact"/>
    <property type="match status" value="1"/>
</dbReference>
<keyword evidence="18" id="KW-1185">Reference proteome</keyword>
<dbReference type="GO" id="GO:0003735">
    <property type="term" value="F:structural constituent of ribosome"/>
    <property type="evidence" value="ECO:0007669"/>
    <property type="project" value="InterPro"/>
</dbReference>
<dbReference type="InterPro" id="IPR001611">
    <property type="entry name" value="Leu-rich_rpt"/>
</dbReference>
<comment type="similarity">
    <text evidence="3 14">Belongs to the bacterial ribosomal protein bL20 family.</text>
</comment>
<evidence type="ECO:0000256" key="9">
    <source>
        <dbReference type="ARBA" id="ARBA00022989"/>
    </source>
</evidence>
<comment type="caution">
    <text evidence="17">The sequence shown here is derived from an EMBL/GenBank/DDBJ whole genome shotgun (WGS) entry which is preliminary data.</text>
</comment>
<reference evidence="17 18" key="1">
    <citation type="journal article" date="2023" name="Hortic Res">
        <title>Pangenome of water caltrop reveals structural variations and asymmetric subgenome divergence after allopolyploidization.</title>
        <authorList>
            <person name="Zhang X."/>
            <person name="Chen Y."/>
            <person name="Wang L."/>
            <person name="Yuan Y."/>
            <person name="Fang M."/>
            <person name="Shi L."/>
            <person name="Lu R."/>
            <person name="Comes H.P."/>
            <person name="Ma Y."/>
            <person name="Chen Y."/>
            <person name="Huang G."/>
            <person name="Zhou Y."/>
            <person name="Zheng Z."/>
            <person name="Qiu Y."/>
        </authorList>
    </citation>
    <scope>NUCLEOTIDE SEQUENCE [LARGE SCALE GENOMIC DNA]</scope>
    <source>
        <strain evidence="17">F231</strain>
    </source>
</reference>
<keyword evidence="6" id="KW-0699">rRNA-binding</keyword>
<dbReference type="InterPro" id="IPR005813">
    <property type="entry name" value="Ribosomal_bL20"/>
</dbReference>
<evidence type="ECO:0000259" key="16">
    <source>
        <dbReference type="Pfam" id="PF12819"/>
    </source>
</evidence>
<dbReference type="InterPro" id="IPR049946">
    <property type="entry name" value="RIBOSOMAL_L20_CS"/>
</dbReference>
<dbReference type="Gene3D" id="1.10.1900.20">
    <property type="entry name" value="Ribosomal protein L20"/>
    <property type="match status" value="1"/>
</dbReference>
<gene>
    <name evidence="17" type="ORF">SAY86_009922</name>
</gene>
<evidence type="ECO:0000256" key="1">
    <source>
        <dbReference type="ARBA" id="ARBA00004167"/>
    </source>
</evidence>
<dbReference type="GO" id="GO:0019843">
    <property type="term" value="F:rRNA binding"/>
    <property type="evidence" value="ECO:0007669"/>
    <property type="project" value="UniProtKB-KW"/>
</dbReference>
<dbReference type="GO" id="GO:0005840">
    <property type="term" value="C:ribosome"/>
    <property type="evidence" value="ECO:0007669"/>
    <property type="project" value="UniProtKB-KW"/>
</dbReference>
<dbReference type="InterPro" id="IPR024788">
    <property type="entry name" value="Malectin-like_Carb-bd_dom"/>
</dbReference>
<keyword evidence="4 15" id="KW-0812">Transmembrane</keyword>
<feature type="domain" description="Malectin-like" evidence="16">
    <location>
        <begin position="102"/>
        <end position="279"/>
    </location>
</feature>
<keyword evidence="10 15" id="KW-0472">Membrane</keyword>
<evidence type="ECO:0000256" key="15">
    <source>
        <dbReference type="SAM" id="Phobius"/>
    </source>
</evidence>
<evidence type="ECO:0000256" key="2">
    <source>
        <dbReference type="ARBA" id="ARBA00004474"/>
    </source>
</evidence>
<dbReference type="SUPFAM" id="SSF52058">
    <property type="entry name" value="L domain-like"/>
    <property type="match status" value="1"/>
</dbReference>
<evidence type="ECO:0000313" key="18">
    <source>
        <dbReference type="Proteomes" id="UP001346149"/>
    </source>
</evidence>
<evidence type="ECO:0000256" key="6">
    <source>
        <dbReference type="ARBA" id="ARBA00022730"/>
    </source>
</evidence>
<sequence>MPFGGNICIYIIAPRGFTKLRFSHRNSYERIGSTLSAYGQFSPLFLLVWREVKRVSAYLIGGWQQEYDDGDEEQVIWLQLHQAHVLDLYCCMGLRTWATPNRPVNKSIYATENGQFDSLVLFERLNVGSSNSSNRYRDDIYDRIWPSYLKPTWDQINTSMSINTNQNGYKAPFEVIRTAARPKNGTNSLELTWVSSDANDQFYIFLYFAEVEVLQRNQTRNFSISWNGSPLLGPFSLRYLYAATLANPKALLGNNHRISINKTDDSTLPPILNAVEIYKAIPVKEFLTNAEDANAIYSVKSAYRIGKNWAADPCGPKNLSWEGLACNYSNSAPPRIIHLDLSNNSLSGPIPTLDQLKFLKFLNLKGNQLSGSIPEALMKRSQEGSLALSVDNQNLCGSDSCKGKKNVLVPIIVPLSVALALLIALIFLLKWRRKRIAERDQPDKSSHILSWELRLRIAIDSAQEISLLADKPRNVVSLCKVERDDWLKKQRERGKKMNKAKVFKLAKGFRGRAKNCIRIARERVEKALQYSYRDRRNKKRDMRSLWIQRINAGTRIHSVNYGNFMHGLMKENIQLNRKVLSEVSMHEPLSFKALVDISRNAFPGNKNVVHAPRKMILTKPVI</sequence>
<dbReference type="PANTHER" id="PTHR45631">
    <property type="entry name" value="OS07G0107800 PROTEIN-RELATED"/>
    <property type="match status" value="1"/>
</dbReference>
<dbReference type="EMBL" id="JAXQNO010000019">
    <property type="protein sequence ID" value="KAK4774987.1"/>
    <property type="molecule type" value="Genomic_DNA"/>
</dbReference>
<dbReference type="GO" id="GO:1990904">
    <property type="term" value="C:ribonucleoprotein complex"/>
    <property type="evidence" value="ECO:0007669"/>
    <property type="project" value="UniProtKB-KW"/>
</dbReference>
<dbReference type="SUPFAM" id="SSF74731">
    <property type="entry name" value="Ribosomal protein L20"/>
    <property type="match status" value="1"/>
</dbReference>
<keyword evidence="9 15" id="KW-1133">Transmembrane helix</keyword>
<evidence type="ECO:0000256" key="4">
    <source>
        <dbReference type="ARBA" id="ARBA00022692"/>
    </source>
</evidence>
<dbReference type="Gene3D" id="3.80.10.10">
    <property type="entry name" value="Ribonuclease Inhibitor"/>
    <property type="match status" value="1"/>
</dbReference>
<proteinExistence type="inferred from homology"/>
<dbReference type="Proteomes" id="UP001346149">
    <property type="component" value="Unassembled WGS sequence"/>
</dbReference>
<keyword evidence="5" id="KW-0732">Signal</keyword>
<dbReference type="GO" id="GO:0009536">
    <property type="term" value="C:plastid"/>
    <property type="evidence" value="ECO:0007669"/>
    <property type="project" value="UniProtKB-SubCell"/>
</dbReference>
<comment type="subcellular location">
    <subcellularLocation>
        <location evidence="1">Membrane</location>
        <topology evidence="1">Single-pass membrane protein</topology>
    </subcellularLocation>
    <subcellularLocation>
        <location evidence="2">Plastid</location>
    </subcellularLocation>
</comment>
<dbReference type="PROSITE" id="PS00937">
    <property type="entry name" value="RIBOSOMAL_L20"/>
    <property type="match status" value="1"/>
</dbReference>
<evidence type="ECO:0000256" key="7">
    <source>
        <dbReference type="ARBA" id="ARBA00022884"/>
    </source>
</evidence>
<evidence type="ECO:0000256" key="13">
    <source>
        <dbReference type="ARBA" id="ARBA00035420"/>
    </source>
</evidence>
<evidence type="ECO:0000256" key="10">
    <source>
        <dbReference type="ARBA" id="ARBA00023136"/>
    </source>
</evidence>
<evidence type="ECO:0000256" key="3">
    <source>
        <dbReference type="ARBA" id="ARBA00007698"/>
    </source>
</evidence>
<evidence type="ECO:0000256" key="5">
    <source>
        <dbReference type="ARBA" id="ARBA00022729"/>
    </source>
</evidence>
<dbReference type="InterPro" id="IPR035566">
    <property type="entry name" value="Ribosomal_protein_bL20_C"/>
</dbReference>
<dbReference type="AlphaFoldDB" id="A0AAN7KWV6"/>
<dbReference type="Gene3D" id="6.10.160.10">
    <property type="match status" value="1"/>
</dbReference>
<dbReference type="Pfam" id="PF00560">
    <property type="entry name" value="LRR_1"/>
    <property type="match status" value="2"/>
</dbReference>
<evidence type="ECO:0000256" key="12">
    <source>
        <dbReference type="ARBA" id="ARBA00035295"/>
    </source>
</evidence>
<dbReference type="CDD" id="cd07026">
    <property type="entry name" value="Ribosomal_L20"/>
    <property type="match status" value="1"/>
</dbReference>
<dbReference type="GO" id="GO:0006412">
    <property type="term" value="P:translation"/>
    <property type="evidence" value="ECO:0007669"/>
    <property type="project" value="InterPro"/>
</dbReference>
<evidence type="ECO:0000313" key="17">
    <source>
        <dbReference type="EMBL" id="KAK4774987.1"/>
    </source>
</evidence>
<dbReference type="PRINTS" id="PR00062">
    <property type="entry name" value="RIBOSOMALL20"/>
</dbReference>
<evidence type="ECO:0000256" key="8">
    <source>
        <dbReference type="ARBA" id="ARBA00022980"/>
    </source>
</evidence>